<keyword evidence="5" id="KW-1185">Reference proteome</keyword>
<reference evidence="4" key="1">
    <citation type="journal article" date="2020" name="Cell">
        <title>Large-Scale Comparative Analyses of Tick Genomes Elucidate Their Genetic Diversity and Vector Capacities.</title>
        <authorList>
            <consortium name="Tick Genome and Microbiome Consortium (TIGMIC)"/>
            <person name="Jia N."/>
            <person name="Wang J."/>
            <person name="Shi W."/>
            <person name="Du L."/>
            <person name="Sun Y."/>
            <person name="Zhan W."/>
            <person name="Jiang J.F."/>
            <person name="Wang Q."/>
            <person name="Zhang B."/>
            <person name="Ji P."/>
            <person name="Bell-Sakyi L."/>
            <person name="Cui X.M."/>
            <person name="Yuan T.T."/>
            <person name="Jiang B.G."/>
            <person name="Yang W.F."/>
            <person name="Lam T.T."/>
            <person name="Chang Q.C."/>
            <person name="Ding S.J."/>
            <person name="Wang X.J."/>
            <person name="Zhu J.G."/>
            <person name="Ruan X.D."/>
            <person name="Zhao L."/>
            <person name="Wei J.T."/>
            <person name="Ye R.Z."/>
            <person name="Que T.C."/>
            <person name="Du C.H."/>
            <person name="Zhou Y.H."/>
            <person name="Cheng J.X."/>
            <person name="Dai P.F."/>
            <person name="Guo W.B."/>
            <person name="Han X.H."/>
            <person name="Huang E.J."/>
            <person name="Li L.F."/>
            <person name="Wei W."/>
            <person name="Gao Y.C."/>
            <person name="Liu J.Z."/>
            <person name="Shao H.Z."/>
            <person name="Wang X."/>
            <person name="Wang C.C."/>
            <person name="Yang T.C."/>
            <person name="Huo Q.B."/>
            <person name="Li W."/>
            <person name="Chen H.Y."/>
            <person name="Chen S.E."/>
            <person name="Zhou L.G."/>
            <person name="Ni X.B."/>
            <person name="Tian J.H."/>
            <person name="Sheng Y."/>
            <person name="Liu T."/>
            <person name="Pan Y.S."/>
            <person name="Xia L.Y."/>
            <person name="Li J."/>
            <person name="Zhao F."/>
            <person name="Cao W.C."/>
        </authorList>
    </citation>
    <scope>NUCLEOTIDE SEQUENCE</scope>
    <source>
        <strain evidence="4">Rsan-2018</strain>
    </source>
</reference>
<gene>
    <name evidence="4" type="ORF">HPB52_000950</name>
</gene>
<dbReference type="EMBL" id="JABSTV010001252">
    <property type="protein sequence ID" value="KAH7946557.1"/>
    <property type="molecule type" value="Genomic_DNA"/>
</dbReference>
<organism evidence="4 5">
    <name type="scientific">Rhipicephalus sanguineus</name>
    <name type="common">Brown dog tick</name>
    <name type="synonym">Ixodes sanguineus</name>
    <dbReference type="NCBI Taxonomy" id="34632"/>
    <lineage>
        <taxon>Eukaryota</taxon>
        <taxon>Metazoa</taxon>
        <taxon>Ecdysozoa</taxon>
        <taxon>Arthropoda</taxon>
        <taxon>Chelicerata</taxon>
        <taxon>Arachnida</taxon>
        <taxon>Acari</taxon>
        <taxon>Parasitiformes</taxon>
        <taxon>Ixodida</taxon>
        <taxon>Ixodoidea</taxon>
        <taxon>Ixodidae</taxon>
        <taxon>Rhipicephalinae</taxon>
        <taxon>Rhipicephalus</taxon>
        <taxon>Rhipicephalus</taxon>
    </lineage>
</organism>
<accession>A0A9D4PN95</accession>
<evidence type="ECO:0000313" key="5">
    <source>
        <dbReference type="Proteomes" id="UP000821837"/>
    </source>
</evidence>
<reference evidence="4" key="2">
    <citation type="submission" date="2021-09" db="EMBL/GenBank/DDBJ databases">
        <authorList>
            <person name="Jia N."/>
            <person name="Wang J."/>
            <person name="Shi W."/>
            <person name="Du L."/>
            <person name="Sun Y."/>
            <person name="Zhan W."/>
            <person name="Jiang J."/>
            <person name="Wang Q."/>
            <person name="Zhang B."/>
            <person name="Ji P."/>
            <person name="Sakyi L.B."/>
            <person name="Cui X."/>
            <person name="Yuan T."/>
            <person name="Jiang B."/>
            <person name="Yang W."/>
            <person name="Lam T.T.-Y."/>
            <person name="Chang Q."/>
            <person name="Ding S."/>
            <person name="Wang X."/>
            <person name="Zhu J."/>
            <person name="Ruan X."/>
            <person name="Zhao L."/>
            <person name="Wei J."/>
            <person name="Que T."/>
            <person name="Du C."/>
            <person name="Cheng J."/>
            <person name="Dai P."/>
            <person name="Han X."/>
            <person name="Huang E."/>
            <person name="Gao Y."/>
            <person name="Liu J."/>
            <person name="Shao H."/>
            <person name="Ye R."/>
            <person name="Li L."/>
            <person name="Wei W."/>
            <person name="Wang X."/>
            <person name="Wang C."/>
            <person name="Huo Q."/>
            <person name="Li W."/>
            <person name="Guo W."/>
            <person name="Chen H."/>
            <person name="Chen S."/>
            <person name="Zhou L."/>
            <person name="Zhou L."/>
            <person name="Ni X."/>
            <person name="Tian J."/>
            <person name="Zhou Y."/>
            <person name="Sheng Y."/>
            <person name="Liu T."/>
            <person name="Pan Y."/>
            <person name="Xia L."/>
            <person name="Li J."/>
            <person name="Zhao F."/>
            <person name="Cao W."/>
        </authorList>
    </citation>
    <scope>NUCLEOTIDE SEQUENCE</scope>
    <source>
        <strain evidence="4">Rsan-2018</strain>
        <tissue evidence="4">Larvae</tissue>
    </source>
</reference>
<dbReference type="VEuPathDB" id="VectorBase:RSAN_050998"/>
<evidence type="ECO:0000256" key="2">
    <source>
        <dbReference type="RuleBase" id="RU367048"/>
    </source>
</evidence>
<comment type="similarity">
    <text evidence="1 2">Belongs to the MON1/SAND family.</text>
</comment>
<dbReference type="PANTHER" id="PTHR13027:SF7">
    <property type="entry name" value="VACUOLAR FUSION PROTEIN MON1 HOMOLOG"/>
    <property type="match status" value="1"/>
</dbReference>
<dbReference type="Pfam" id="PF19038">
    <property type="entry name" value="Fuz_longin_3"/>
    <property type="match status" value="1"/>
</dbReference>
<protein>
    <recommendedName>
        <fullName evidence="2">Vacuolar fusion protein MON1 homolog</fullName>
    </recommendedName>
</protein>
<feature type="domain" description="FUZ/MON1/HPS1 third Longin" evidence="3">
    <location>
        <begin position="31"/>
        <end position="94"/>
    </location>
</feature>
<dbReference type="GO" id="GO:0006623">
    <property type="term" value="P:protein targeting to vacuole"/>
    <property type="evidence" value="ECO:0007669"/>
    <property type="project" value="UniProtKB-UniRule"/>
</dbReference>
<proteinExistence type="inferred from homology"/>
<dbReference type="GO" id="GO:0035658">
    <property type="term" value="C:Mon1-Ccz1 complex"/>
    <property type="evidence" value="ECO:0007669"/>
    <property type="project" value="TreeGrafter"/>
</dbReference>
<dbReference type="InterPro" id="IPR043970">
    <property type="entry name" value="FUZ/MON1/HPS1_longin_3"/>
</dbReference>
<dbReference type="PANTHER" id="PTHR13027">
    <property type="entry name" value="SAND PROTEIN-RELATED"/>
    <property type="match status" value="1"/>
</dbReference>
<sequence length="121" mass="13472">MQSLQRKGSLEALREATISGGYSVREAGVPELYHFLYKSKSGAQLSSPRLEPPYSKEPRQLLALYRLLHHRMYQPACPLKILFCSTGRETLMGWGGYYIVHAVVRKTTGDVLACLCPAGSI</sequence>
<evidence type="ECO:0000313" key="4">
    <source>
        <dbReference type="EMBL" id="KAH7946557.1"/>
    </source>
</evidence>
<name>A0A9D4PN95_RHISA</name>
<evidence type="ECO:0000259" key="3">
    <source>
        <dbReference type="Pfam" id="PF19038"/>
    </source>
</evidence>
<comment type="caution">
    <text evidence="4">The sequence shown here is derived from an EMBL/GenBank/DDBJ whole genome shotgun (WGS) entry which is preliminary data.</text>
</comment>
<dbReference type="GO" id="GO:0016192">
    <property type="term" value="P:vesicle-mediated transport"/>
    <property type="evidence" value="ECO:0007669"/>
    <property type="project" value="InterPro"/>
</dbReference>
<comment type="function">
    <text evidence="2">Plays an important role in membrane trafficking through the secretory apparatus.</text>
</comment>
<dbReference type="InterPro" id="IPR004353">
    <property type="entry name" value="Mon1"/>
</dbReference>
<dbReference type="AlphaFoldDB" id="A0A9D4PN95"/>
<evidence type="ECO:0000256" key="1">
    <source>
        <dbReference type="ARBA" id="ARBA00008968"/>
    </source>
</evidence>
<dbReference type="Proteomes" id="UP000821837">
    <property type="component" value="Chromosome 6"/>
</dbReference>